<name>A0A1H9NSP1_9CORY</name>
<reference evidence="2" key="1">
    <citation type="submission" date="2016-10" db="EMBL/GenBank/DDBJ databases">
        <authorList>
            <person name="Varghese N."/>
            <person name="Submissions S."/>
        </authorList>
    </citation>
    <scope>NUCLEOTIDE SEQUENCE [LARGE SCALE GENOMIC DNA]</scope>
    <source>
        <strain evidence="2">DSM 20524</strain>
    </source>
</reference>
<protein>
    <submittedName>
        <fullName evidence="1">Uncharacterized protein</fullName>
    </submittedName>
</protein>
<sequence length="184" mass="20350">MSTRHAPTQAPMLEMGIVPSSQVSDRPWGVSSIRDDLASIPLSRDLRSVLHDESGTPLTYLDLGRMGVSVHEAWDRAARDLLAQNSCSEGVEFLIRPAPHLLDGTPGWDIAHARKWMAHPSTFTVLHRHLHSLLAPRTELSFILCPDQEVAVYDCAPDSARQALKRATSHAEVITYSLGFPVIR</sequence>
<accession>A0A1H9NSP1</accession>
<evidence type="ECO:0000313" key="2">
    <source>
        <dbReference type="Proteomes" id="UP000198929"/>
    </source>
</evidence>
<gene>
    <name evidence="1" type="ORF">SAMN05661109_00088</name>
</gene>
<dbReference type="EMBL" id="FOGQ01000001">
    <property type="protein sequence ID" value="SER39064.1"/>
    <property type="molecule type" value="Genomic_DNA"/>
</dbReference>
<evidence type="ECO:0000313" key="1">
    <source>
        <dbReference type="EMBL" id="SER39064.1"/>
    </source>
</evidence>
<dbReference type="AlphaFoldDB" id="A0A1H9NSP1"/>
<dbReference type="STRING" id="1121357.SAMN05661109_00088"/>
<proteinExistence type="predicted"/>
<keyword evidence="2" id="KW-1185">Reference proteome</keyword>
<organism evidence="1 2">
    <name type="scientific">Corynebacterium cystitidis DSM 20524</name>
    <dbReference type="NCBI Taxonomy" id="1121357"/>
    <lineage>
        <taxon>Bacteria</taxon>
        <taxon>Bacillati</taxon>
        <taxon>Actinomycetota</taxon>
        <taxon>Actinomycetes</taxon>
        <taxon>Mycobacteriales</taxon>
        <taxon>Corynebacteriaceae</taxon>
        <taxon>Corynebacterium</taxon>
    </lineage>
</organism>
<dbReference type="Proteomes" id="UP000198929">
    <property type="component" value="Unassembled WGS sequence"/>
</dbReference>
<dbReference type="RefSeq" id="WP_092254607.1">
    <property type="nucleotide sequence ID" value="NZ_CP047199.1"/>
</dbReference>